<keyword evidence="2" id="KW-0472">Membrane</keyword>
<dbReference type="EMBL" id="JABAHT010000759">
    <property type="protein sequence ID" value="KAF4652118.1"/>
    <property type="molecule type" value="Genomic_DNA"/>
</dbReference>
<feature type="transmembrane region" description="Helical" evidence="2">
    <location>
        <begin position="40"/>
        <end position="67"/>
    </location>
</feature>
<reference evidence="5 6" key="1">
    <citation type="submission" date="2020-04" db="EMBL/GenBank/DDBJ databases">
        <title>Perkinsus olseni comparative genomics.</title>
        <authorList>
            <person name="Bogema D.R."/>
        </authorList>
    </citation>
    <scope>NUCLEOTIDE SEQUENCE [LARGE SCALE GENOMIC DNA]</scope>
    <source>
        <strain evidence="3">ATCC PRA-179</strain>
        <strain evidence="4">ATCC PRA-31</strain>
    </source>
</reference>
<accession>A0A7J6KXZ5</accession>
<dbReference type="OrthoDB" id="10294975at2759"/>
<feature type="transmembrane region" description="Helical" evidence="2">
    <location>
        <begin position="223"/>
        <end position="244"/>
    </location>
</feature>
<dbReference type="Proteomes" id="UP000570595">
    <property type="component" value="Unassembled WGS sequence"/>
</dbReference>
<evidence type="ECO:0000313" key="4">
    <source>
        <dbReference type="EMBL" id="KAF4654162.1"/>
    </source>
</evidence>
<feature type="region of interest" description="Disordered" evidence="1">
    <location>
        <begin position="262"/>
        <end position="300"/>
    </location>
</feature>
<dbReference type="AlphaFoldDB" id="A0A7J6KXZ5"/>
<dbReference type="EMBL" id="JABANN010000743">
    <property type="protein sequence ID" value="KAF4654162.1"/>
    <property type="molecule type" value="Genomic_DNA"/>
</dbReference>
<keyword evidence="2" id="KW-1133">Transmembrane helix</keyword>
<feature type="transmembrane region" description="Helical" evidence="2">
    <location>
        <begin position="12"/>
        <end position="33"/>
    </location>
</feature>
<feature type="transmembrane region" description="Helical" evidence="2">
    <location>
        <begin position="79"/>
        <end position="101"/>
    </location>
</feature>
<gene>
    <name evidence="4" type="ORF">FOL46_008848</name>
    <name evidence="3" type="ORF">FOZ61_009898</name>
</gene>
<sequence>MGGVLPPIGHIAANGVLLVLGISLLITCFWCYYQPFYQAYFVHAHVCLAIIATCLLLITSGIGIGIGLMQGKDPLALRIVYAAIGGVVAILFALMGGYLCWHSITMYKLELDRSELTIIPSRDEHVQSLTERMYAAFDDTYIAADCQYGGYMISTEAFTRPKCGDWRIHNWLNDLTEEEPEDADHMKEWKLCMHNERLGEQLMGLWCRVNADVSRELGRMTQWLCAAFWILFVALTAVVVLTMLPGPDGAFAGEDEDIGWKYRKEEENQTSDDESAAGRRRLDNWNEDGNGADSGTMRRR</sequence>
<evidence type="ECO:0000313" key="3">
    <source>
        <dbReference type="EMBL" id="KAF4652118.1"/>
    </source>
</evidence>
<protein>
    <submittedName>
        <fullName evidence="3">Uncharacterized protein</fullName>
    </submittedName>
</protein>
<evidence type="ECO:0000256" key="1">
    <source>
        <dbReference type="SAM" id="MobiDB-lite"/>
    </source>
</evidence>
<dbReference type="Proteomes" id="UP000572268">
    <property type="component" value="Unassembled WGS sequence"/>
</dbReference>
<name>A0A7J6KXZ5_PEROL</name>
<evidence type="ECO:0000256" key="2">
    <source>
        <dbReference type="SAM" id="Phobius"/>
    </source>
</evidence>
<organism evidence="3 5">
    <name type="scientific">Perkinsus olseni</name>
    <name type="common">Perkinsus atlanticus</name>
    <dbReference type="NCBI Taxonomy" id="32597"/>
    <lineage>
        <taxon>Eukaryota</taxon>
        <taxon>Sar</taxon>
        <taxon>Alveolata</taxon>
        <taxon>Perkinsozoa</taxon>
        <taxon>Perkinsea</taxon>
        <taxon>Perkinsida</taxon>
        <taxon>Perkinsidae</taxon>
        <taxon>Perkinsus</taxon>
    </lineage>
</organism>
<evidence type="ECO:0000313" key="6">
    <source>
        <dbReference type="Proteomes" id="UP000572268"/>
    </source>
</evidence>
<comment type="caution">
    <text evidence="3">The sequence shown here is derived from an EMBL/GenBank/DDBJ whole genome shotgun (WGS) entry which is preliminary data.</text>
</comment>
<evidence type="ECO:0000313" key="5">
    <source>
        <dbReference type="Proteomes" id="UP000570595"/>
    </source>
</evidence>
<proteinExistence type="predicted"/>
<keyword evidence="2" id="KW-0812">Transmembrane</keyword>